<feature type="domain" description="FMP27/BLTP2/Hobbit GFWDK motif-containing RBG unit" evidence="7">
    <location>
        <begin position="551"/>
        <end position="676"/>
    </location>
</feature>
<dbReference type="AlphaFoldDB" id="A0A915NBJ8"/>
<evidence type="ECO:0000256" key="3">
    <source>
        <dbReference type="ARBA" id="ARBA00022989"/>
    </source>
</evidence>
<feature type="transmembrane region" description="Helical" evidence="6">
    <location>
        <begin position="136"/>
        <end position="154"/>
    </location>
</feature>
<dbReference type="GO" id="GO:0016020">
    <property type="term" value="C:membrane"/>
    <property type="evidence" value="ECO:0007669"/>
    <property type="project" value="UniProtKB-SubCell"/>
</dbReference>
<evidence type="ECO:0000256" key="1">
    <source>
        <dbReference type="ARBA" id="ARBA00004141"/>
    </source>
</evidence>
<feature type="transmembrane region" description="Helical" evidence="6">
    <location>
        <begin position="229"/>
        <end position="249"/>
    </location>
</feature>
<feature type="transmembrane region" description="Helical" evidence="6">
    <location>
        <begin position="199"/>
        <end position="222"/>
    </location>
</feature>
<evidence type="ECO:0000256" key="2">
    <source>
        <dbReference type="ARBA" id="ARBA00022692"/>
    </source>
</evidence>
<evidence type="ECO:0000259" key="7">
    <source>
        <dbReference type="SMART" id="SM01214"/>
    </source>
</evidence>
<dbReference type="Pfam" id="PF10344">
    <property type="entry name" value="Hobbit"/>
    <property type="match status" value="2"/>
</dbReference>
<dbReference type="InterPro" id="IPR003689">
    <property type="entry name" value="ZIP"/>
</dbReference>
<feature type="transmembrane region" description="Helical" evidence="6">
    <location>
        <begin position="166"/>
        <end position="187"/>
    </location>
</feature>
<comment type="subcellular location">
    <subcellularLocation>
        <location evidence="1">Membrane</location>
        <topology evidence="1">Multi-pass membrane protein</topology>
    </subcellularLocation>
</comment>
<keyword evidence="2 6" id="KW-0812">Transmembrane</keyword>
<evidence type="ECO:0000256" key="6">
    <source>
        <dbReference type="SAM" id="Phobius"/>
    </source>
</evidence>
<keyword evidence="4 6" id="KW-0472">Membrane</keyword>
<dbReference type="InterPro" id="IPR019441">
    <property type="entry name" value="FMP27/BLTP2/Hobbit_GFWDK_RBG"/>
</dbReference>
<evidence type="ECO:0000256" key="5">
    <source>
        <dbReference type="SAM" id="MobiDB-lite"/>
    </source>
</evidence>
<dbReference type="PANTHER" id="PTHR15678">
    <property type="entry name" value="ANTIGEN MLAA-22-RELATED"/>
    <property type="match status" value="1"/>
</dbReference>
<feature type="transmembrane region" description="Helical" evidence="6">
    <location>
        <begin position="16"/>
        <end position="37"/>
    </location>
</feature>
<evidence type="ECO:0000313" key="8">
    <source>
        <dbReference type="Proteomes" id="UP000887561"/>
    </source>
</evidence>
<feature type="compositionally biased region" description="Low complexity" evidence="5">
    <location>
        <begin position="1049"/>
        <end position="1065"/>
    </location>
</feature>
<dbReference type="PANTHER" id="PTHR15678:SF6">
    <property type="entry name" value="BRIDGE-LIKE LIPID TRANSFER PROTEIN FAMILY MEMBER 2"/>
    <property type="match status" value="1"/>
</dbReference>
<reference evidence="9" key="1">
    <citation type="submission" date="2022-11" db="UniProtKB">
        <authorList>
            <consortium name="WormBaseParasite"/>
        </authorList>
    </citation>
    <scope>IDENTIFICATION</scope>
</reference>
<dbReference type="GO" id="GO:0046873">
    <property type="term" value="F:metal ion transmembrane transporter activity"/>
    <property type="evidence" value="ECO:0007669"/>
    <property type="project" value="InterPro"/>
</dbReference>
<keyword evidence="3 6" id="KW-1133">Transmembrane helix</keyword>
<dbReference type="InterPro" id="IPR045167">
    <property type="entry name" value="Hobbit"/>
</dbReference>
<dbReference type="Proteomes" id="UP000887561">
    <property type="component" value="Unplaced"/>
</dbReference>
<evidence type="ECO:0000256" key="4">
    <source>
        <dbReference type="ARBA" id="ARBA00023136"/>
    </source>
</evidence>
<sequence>MGGAEGNHSSHFGRKIISLISCFGGGVFLATCLLDLLPDSINGIKSAEKRLGYQIKFPLPAFCVSLGFLIVLILEQTIIYANKRNWLSNSFMERLSRREDGHGILTLNRRTNSNENLENTHLLENDDNELELNEDYSIFRILLMVFALSLHAVFEGLSVGMMTDVNLLLQVFFALLIHKTIVGFSLGLRLVQSRLHPPTVVLCCAVFSLQVCIGGFTGLAVLKILSGSPLIFLISGILQAIACGTFLYVTAFEILPHELNNDSNIPQKIYPSTLLAWFLRRFLNCYFAKINGIGWFCFGQIKFLFHNGLCLELENLRIDKIFVWRSWKWPKLNLHVFVKSFRVGELKNGKIEMDGCIRNFDFNESIEYKGNFELLDITFNRSKGDSILFVKIRLISPSFSFERTAPCFAKFAAPNLLVEMDGHIIMDFESPKLECVKEDIFLKLLRSGFSQLELETNRLWSWSAEQLQIVFPYGYNFADSFDDLINCIKWIKLVHNIKSRPFTKESPLPADVRIRFKIVTLRIEDDPFEIQLQNIYEVQMDEVFERERRKQILDAKIAQLKKEDPFFPKSRSIRHQFIDTPEPWGRFIIERSMCPLKFFYDLKCEISDLKVTYGPCWEPCLSMISLCWSLINAPSKDPSGPLPFWDKLRLLLHGRFAMSCTRLQTSMLASTDPYNDTELIEIVWEDFEFDWLTGEFNIRSDVDAYIRTASKYDDRRLLHLPRLICAISLDWICLGDQHDHHSVQPCAPDKLPEYSINIGHDSYRAFRSSCVDVNIRFEISECDENNIKRQFPQIQLYANTFKCLDFLIKTLMTVNRPVKRGPIFSTQTTKRYQLSRHFRNMNLSSTLQRFSISYWMSFSSSHGFRVISDNLKFTFSAQLQVHQHHSNDHISRRSRIDWKISHVTAHLENTQIHLYKVKPNDEDLLRDEHIPTDSSNSSFFVGLSRLTYIREARQSKKNSFQYGTEYSSNPNSDESSQSTCLGTAVHRLTITDLKASWTIDNRDICLVIAEGVQKAHMLRKILTNEALKMFNFGDEATTSTNSSNIPGISRLNSNSTSSQRTTRNPSVKRGIAVNSGSPRHENGDAGSLLDDREMLWRLVDEAETNLVAY</sequence>
<dbReference type="Pfam" id="PF02535">
    <property type="entry name" value="Zip"/>
    <property type="match status" value="1"/>
</dbReference>
<organism evidence="8 9">
    <name type="scientific">Meloidogyne javanica</name>
    <name type="common">Root-knot nematode worm</name>
    <dbReference type="NCBI Taxonomy" id="6303"/>
    <lineage>
        <taxon>Eukaryota</taxon>
        <taxon>Metazoa</taxon>
        <taxon>Ecdysozoa</taxon>
        <taxon>Nematoda</taxon>
        <taxon>Chromadorea</taxon>
        <taxon>Rhabditida</taxon>
        <taxon>Tylenchina</taxon>
        <taxon>Tylenchomorpha</taxon>
        <taxon>Tylenchoidea</taxon>
        <taxon>Meloidogynidae</taxon>
        <taxon>Meloidogyninae</taxon>
        <taxon>Meloidogyne</taxon>
        <taxon>Meloidogyne incognita group</taxon>
    </lineage>
</organism>
<keyword evidence="8" id="KW-1185">Reference proteome</keyword>
<feature type="transmembrane region" description="Helical" evidence="6">
    <location>
        <begin position="57"/>
        <end position="81"/>
    </location>
</feature>
<name>A0A915NBJ8_MELJA</name>
<accession>A0A915NBJ8</accession>
<evidence type="ECO:0000313" key="9">
    <source>
        <dbReference type="WBParaSite" id="scaffold8863_cov190.g13427"/>
    </source>
</evidence>
<proteinExistence type="predicted"/>
<dbReference type="SMART" id="SM01214">
    <property type="entry name" value="Fmp27_GFWDK"/>
    <property type="match status" value="1"/>
</dbReference>
<feature type="region of interest" description="Disordered" evidence="5">
    <location>
        <begin position="1038"/>
        <end position="1086"/>
    </location>
</feature>
<protein>
    <submittedName>
        <fullName evidence="9">FMP27/BLTP2/Hobbit GFWDK motif-containing RBG unit domain-containing protein</fullName>
    </submittedName>
</protein>
<dbReference type="WBParaSite" id="scaffold8863_cov190.g13427">
    <property type="protein sequence ID" value="scaffold8863_cov190.g13427"/>
    <property type="gene ID" value="scaffold8863_cov190.g13427"/>
</dbReference>